<evidence type="ECO:0000256" key="1">
    <source>
        <dbReference type="SAM" id="MobiDB-lite"/>
    </source>
</evidence>
<name>A0AA38JHD0_9AGAR</name>
<reference evidence="2" key="1">
    <citation type="submission" date="2022-08" db="EMBL/GenBank/DDBJ databases">
        <authorList>
            <consortium name="DOE Joint Genome Institute"/>
            <person name="Min B."/>
            <person name="Sierra-Patev S."/>
            <person name="Naranjo-Ortiz M."/>
            <person name="Looney B."/>
            <person name="Konkel Z."/>
            <person name="Slot J.C."/>
            <person name="Sakamoto Y."/>
            <person name="Steenwyk J.L."/>
            <person name="Rokas A."/>
            <person name="Carro J."/>
            <person name="Camarero S."/>
            <person name="Ferreira P."/>
            <person name="Molpeceres G."/>
            <person name="Ruiz-duenas F.J."/>
            <person name="Serrano A."/>
            <person name="Henrissat B."/>
            <person name="Drula E."/>
            <person name="Hughes K.W."/>
            <person name="Mata J.L."/>
            <person name="Ishikawa N.K."/>
            <person name="Vargas-Isla R."/>
            <person name="Ushijima S."/>
            <person name="Smith C.A."/>
            <person name="Ahrendt S."/>
            <person name="Andreopoulos W."/>
            <person name="He G."/>
            <person name="LaButti K."/>
            <person name="Lipzen A."/>
            <person name="Ng V."/>
            <person name="Riley R."/>
            <person name="Sandor L."/>
            <person name="Barry K."/>
            <person name="Martinez A.T."/>
            <person name="Xiao Y."/>
            <person name="Gibbons J.G."/>
            <person name="Terashima K."/>
            <person name="Hibbett D.S."/>
            <person name="Grigoriev I.V."/>
        </authorList>
    </citation>
    <scope>NUCLEOTIDE SEQUENCE</scope>
    <source>
        <strain evidence="2">ET3784</strain>
    </source>
</reference>
<feature type="region of interest" description="Disordered" evidence="1">
    <location>
        <begin position="200"/>
        <end position="220"/>
    </location>
</feature>
<comment type="caution">
    <text evidence="2">The sequence shown here is derived from an EMBL/GenBank/DDBJ whole genome shotgun (WGS) entry which is preliminary data.</text>
</comment>
<keyword evidence="3" id="KW-1185">Reference proteome</keyword>
<protein>
    <submittedName>
        <fullName evidence="2">Uncharacterized protein</fullName>
    </submittedName>
</protein>
<accession>A0AA38JHD0</accession>
<dbReference type="Proteomes" id="UP001176059">
    <property type="component" value="Unassembled WGS sequence"/>
</dbReference>
<evidence type="ECO:0000313" key="2">
    <source>
        <dbReference type="EMBL" id="KAJ3717202.1"/>
    </source>
</evidence>
<evidence type="ECO:0000313" key="3">
    <source>
        <dbReference type="Proteomes" id="UP001176059"/>
    </source>
</evidence>
<proteinExistence type="predicted"/>
<gene>
    <name evidence="2" type="ORF">DFJ43DRAFT_1043179</name>
</gene>
<dbReference type="EMBL" id="JANVFO010000075">
    <property type="protein sequence ID" value="KAJ3717202.1"/>
    <property type="molecule type" value="Genomic_DNA"/>
</dbReference>
<dbReference type="AlphaFoldDB" id="A0AA38JHD0"/>
<reference evidence="2" key="2">
    <citation type="journal article" date="2023" name="Proc. Natl. Acad. Sci. U.S.A.">
        <title>A global phylogenomic analysis of the shiitake genus Lentinula.</title>
        <authorList>
            <person name="Sierra-Patev S."/>
            <person name="Min B."/>
            <person name="Naranjo-Ortiz M."/>
            <person name="Looney B."/>
            <person name="Konkel Z."/>
            <person name="Slot J.C."/>
            <person name="Sakamoto Y."/>
            <person name="Steenwyk J.L."/>
            <person name="Rokas A."/>
            <person name="Carro J."/>
            <person name="Camarero S."/>
            <person name="Ferreira P."/>
            <person name="Molpeceres G."/>
            <person name="Ruiz-Duenas F.J."/>
            <person name="Serrano A."/>
            <person name="Henrissat B."/>
            <person name="Drula E."/>
            <person name="Hughes K.W."/>
            <person name="Mata J.L."/>
            <person name="Ishikawa N.K."/>
            <person name="Vargas-Isla R."/>
            <person name="Ushijima S."/>
            <person name="Smith C.A."/>
            <person name="Donoghue J."/>
            <person name="Ahrendt S."/>
            <person name="Andreopoulos W."/>
            <person name="He G."/>
            <person name="LaButti K."/>
            <person name="Lipzen A."/>
            <person name="Ng V."/>
            <person name="Riley R."/>
            <person name="Sandor L."/>
            <person name="Barry K."/>
            <person name="Martinez A.T."/>
            <person name="Xiao Y."/>
            <person name="Gibbons J.G."/>
            <person name="Terashima K."/>
            <person name="Grigoriev I.V."/>
            <person name="Hibbett D."/>
        </authorList>
    </citation>
    <scope>NUCLEOTIDE SEQUENCE</scope>
    <source>
        <strain evidence="2">ET3784</strain>
    </source>
</reference>
<sequence>MPIRVGIALYYVAGLYGAPSYFHWILVASSADTWAPQPILALELKKTFSTYIQSFTHCDVLRSTAFTGIVHLFTTTRYTPQTFYATIKDNFPATDPGWRFPGVYGPQGWTCATWILQILWRMREEGTWVSDRNFDHTYTRVLNLGSELIERTKNVEYQGGVRIGFHTMTMEAGVFPHVTYATATSLVKAPANYAGDPLIRLESGKSDGSQSPETSDAHTI</sequence>
<organism evidence="2 3">
    <name type="scientific">Lentinula guzmanii</name>
    <dbReference type="NCBI Taxonomy" id="2804957"/>
    <lineage>
        <taxon>Eukaryota</taxon>
        <taxon>Fungi</taxon>
        <taxon>Dikarya</taxon>
        <taxon>Basidiomycota</taxon>
        <taxon>Agaricomycotina</taxon>
        <taxon>Agaricomycetes</taxon>
        <taxon>Agaricomycetidae</taxon>
        <taxon>Agaricales</taxon>
        <taxon>Marasmiineae</taxon>
        <taxon>Omphalotaceae</taxon>
        <taxon>Lentinula</taxon>
    </lineage>
</organism>